<keyword evidence="3" id="KW-1185">Reference proteome</keyword>
<accession>A0A417YXG2</accession>
<dbReference type="OrthoDB" id="9773354at2"/>
<feature type="domain" description="EfeO-type cupredoxin-like" evidence="1">
    <location>
        <begin position="69"/>
        <end position="138"/>
    </location>
</feature>
<dbReference type="SUPFAM" id="SSF49503">
    <property type="entry name" value="Cupredoxins"/>
    <property type="match status" value="1"/>
</dbReference>
<dbReference type="InterPro" id="IPR028096">
    <property type="entry name" value="EfeO_Cupredoxin"/>
</dbReference>
<dbReference type="Gene3D" id="2.60.40.420">
    <property type="entry name" value="Cupredoxins - blue copper proteins"/>
    <property type="match status" value="1"/>
</dbReference>
<dbReference type="Proteomes" id="UP000284416">
    <property type="component" value="Unassembled WGS sequence"/>
</dbReference>
<dbReference type="EMBL" id="QWEG01000003">
    <property type="protein sequence ID" value="RHW42219.1"/>
    <property type="molecule type" value="Genomic_DNA"/>
</dbReference>
<dbReference type="AlphaFoldDB" id="A0A417YXG2"/>
<reference evidence="2 3" key="1">
    <citation type="journal article" date="2017" name="Int. J. Syst. Evol. Microbiol.">
        <title>Bacillus notoginsengisoli sp. nov., a novel bacterium isolated from the rhizosphere of Panax notoginseng.</title>
        <authorList>
            <person name="Zhang M.Y."/>
            <person name="Cheng J."/>
            <person name="Cai Y."/>
            <person name="Zhang T.Y."/>
            <person name="Wu Y.Y."/>
            <person name="Manikprabhu D."/>
            <person name="Li W.J."/>
            <person name="Zhang Y.X."/>
        </authorList>
    </citation>
    <scope>NUCLEOTIDE SEQUENCE [LARGE SCALE GENOMIC DNA]</scope>
    <source>
        <strain evidence="2 3">JCM 30743</strain>
    </source>
</reference>
<dbReference type="Pfam" id="PF13473">
    <property type="entry name" value="Cupredoxin_1"/>
    <property type="match status" value="1"/>
</dbReference>
<dbReference type="RefSeq" id="WP_118919874.1">
    <property type="nucleotide sequence ID" value="NZ_QWEG01000003.1"/>
</dbReference>
<gene>
    <name evidence="2" type="ORF">D1B31_06210</name>
</gene>
<comment type="caution">
    <text evidence="2">The sequence shown here is derived from an EMBL/GenBank/DDBJ whole genome shotgun (WGS) entry which is preliminary data.</text>
</comment>
<dbReference type="InterPro" id="IPR008972">
    <property type="entry name" value="Cupredoxin"/>
</dbReference>
<evidence type="ECO:0000313" key="3">
    <source>
        <dbReference type="Proteomes" id="UP000284416"/>
    </source>
</evidence>
<evidence type="ECO:0000259" key="1">
    <source>
        <dbReference type="Pfam" id="PF13473"/>
    </source>
</evidence>
<proteinExistence type="predicted"/>
<evidence type="ECO:0000313" key="2">
    <source>
        <dbReference type="EMBL" id="RHW42219.1"/>
    </source>
</evidence>
<name>A0A417YXG2_9BACI</name>
<sequence>MQFLVIKKGTVILFLAACLAIVSAAAWWLLKAGDDVVFNQVSGKTVREVHMVTGEFAATLPTGKKIEAYRWDPGTIFLEKKEKVRLIIYGVNGNEHPFKIENTSIKGTVKKGEETVLDLSFEKEGVYRLICEVHPDIEHNGPMIAYIIVD</sequence>
<organism evidence="2 3">
    <name type="scientific">Neobacillus notoginsengisoli</name>
    <dbReference type="NCBI Taxonomy" id="1578198"/>
    <lineage>
        <taxon>Bacteria</taxon>
        <taxon>Bacillati</taxon>
        <taxon>Bacillota</taxon>
        <taxon>Bacilli</taxon>
        <taxon>Bacillales</taxon>
        <taxon>Bacillaceae</taxon>
        <taxon>Neobacillus</taxon>
    </lineage>
</organism>
<protein>
    <recommendedName>
        <fullName evidence="1">EfeO-type cupredoxin-like domain-containing protein</fullName>
    </recommendedName>
</protein>